<keyword evidence="2" id="KW-1185">Reference proteome</keyword>
<sequence length="143" mass="15328">MSDDWTLVLSRILPTQVSNLDDLIDGGAGPVPRGMLLAPVSGAAPSAELWHRALDGPSHIGIRVTRALDAPDRAAARLAGMAIERSVVPVILSRVDFCGLERFGLRIERLPEDPEAAGAAEEELRKFWDLAIIIDGEEIGLLG</sequence>
<organism evidence="1 2">
    <name type="scientific">Tropicimonas sediminicola</name>
    <dbReference type="NCBI Taxonomy" id="1031541"/>
    <lineage>
        <taxon>Bacteria</taxon>
        <taxon>Pseudomonadati</taxon>
        <taxon>Pseudomonadota</taxon>
        <taxon>Alphaproteobacteria</taxon>
        <taxon>Rhodobacterales</taxon>
        <taxon>Roseobacteraceae</taxon>
        <taxon>Tropicimonas</taxon>
    </lineage>
</organism>
<gene>
    <name evidence="1" type="ORF">SAMN05421757_106201</name>
</gene>
<dbReference type="OrthoDB" id="7708708at2"/>
<accession>A0A239K1F7</accession>
<dbReference type="EMBL" id="FZOY01000006">
    <property type="protein sequence ID" value="SNT12146.1"/>
    <property type="molecule type" value="Genomic_DNA"/>
</dbReference>
<dbReference type="AlphaFoldDB" id="A0A239K1F7"/>
<reference evidence="1 2" key="1">
    <citation type="submission" date="2017-06" db="EMBL/GenBank/DDBJ databases">
        <authorList>
            <person name="Kim H.J."/>
            <person name="Triplett B.A."/>
        </authorList>
    </citation>
    <scope>NUCLEOTIDE SEQUENCE [LARGE SCALE GENOMIC DNA]</scope>
    <source>
        <strain evidence="1 2">DSM 29339</strain>
    </source>
</reference>
<evidence type="ECO:0000313" key="2">
    <source>
        <dbReference type="Proteomes" id="UP000198426"/>
    </source>
</evidence>
<name>A0A239K1F7_9RHOB</name>
<proteinExistence type="predicted"/>
<dbReference type="RefSeq" id="WP_089234135.1">
    <property type="nucleotide sequence ID" value="NZ_FZOY01000006.1"/>
</dbReference>
<evidence type="ECO:0000313" key="1">
    <source>
        <dbReference type="EMBL" id="SNT12146.1"/>
    </source>
</evidence>
<dbReference type="Proteomes" id="UP000198426">
    <property type="component" value="Unassembled WGS sequence"/>
</dbReference>
<protein>
    <submittedName>
        <fullName evidence="1">Uncharacterized protein</fullName>
    </submittedName>
</protein>